<dbReference type="AlphaFoldDB" id="A0A1H0AP45"/>
<proteinExistence type="predicted"/>
<name>A0A1H0AP45_9ACTN</name>
<sequence>MWALTGWASSWIQAVRRSVAESFGVVVVVMSHSLDLDERRCIDLRVYF</sequence>
<reference evidence="2" key="1">
    <citation type="submission" date="2016-10" db="EMBL/GenBank/DDBJ databases">
        <authorList>
            <person name="Varghese N."/>
            <person name="Submissions S."/>
        </authorList>
    </citation>
    <scope>NUCLEOTIDE SEQUENCE [LARGE SCALE GENOMIC DNA]</scope>
    <source>
        <strain evidence="2">DSM 45419</strain>
    </source>
</reference>
<evidence type="ECO:0000313" key="2">
    <source>
        <dbReference type="Proteomes" id="UP000198680"/>
    </source>
</evidence>
<keyword evidence="2" id="KW-1185">Reference proteome</keyword>
<dbReference type="Proteomes" id="UP000198680">
    <property type="component" value="Unassembled WGS sequence"/>
</dbReference>
<dbReference type="EMBL" id="FNHE01000017">
    <property type="protein sequence ID" value="SDN35159.1"/>
    <property type="molecule type" value="Genomic_DNA"/>
</dbReference>
<organism evidence="1 2">
    <name type="scientific">Geodermatophilus siccatus</name>
    <dbReference type="NCBI Taxonomy" id="1137991"/>
    <lineage>
        <taxon>Bacteria</taxon>
        <taxon>Bacillati</taxon>
        <taxon>Actinomycetota</taxon>
        <taxon>Actinomycetes</taxon>
        <taxon>Geodermatophilales</taxon>
        <taxon>Geodermatophilaceae</taxon>
        <taxon>Geodermatophilus</taxon>
    </lineage>
</organism>
<protein>
    <submittedName>
        <fullName evidence="1">Uncharacterized protein</fullName>
    </submittedName>
</protein>
<gene>
    <name evidence="1" type="ORF">SAMN05660642_04639</name>
</gene>
<evidence type="ECO:0000313" key="1">
    <source>
        <dbReference type="EMBL" id="SDN35159.1"/>
    </source>
</evidence>
<accession>A0A1H0AP45</accession>